<dbReference type="SUPFAM" id="SSF55729">
    <property type="entry name" value="Acyl-CoA N-acyltransferases (Nat)"/>
    <property type="match status" value="1"/>
</dbReference>
<feature type="compositionally biased region" description="Basic and acidic residues" evidence="1">
    <location>
        <begin position="1"/>
        <end position="10"/>
    </location>
</feature>
<evidence type="ECO:0000313" key="3">
    <source>
        <dbReference type="EMBL" id="ASS76133.1"/>
    </source>
</evidence>
<dbReference type="Proteomes" id="UP000214688">
    <property type="component" value="Chromosome"/>
</dbReference>
<keyword evidence="4" id="KW-1185">Reference proteome</keyword>
<evidence type="ECO:0000259" key="2">
    <source>
        <dbReference type="PROSITE" id="PS51186"/>
    </source>
</evidence>
<dbReference type="GO" id="GO:0016747">
    <property type="term" value="F:acyltransferase activity, transferring groups other than amino-acyl groups"/>
    <property type="evidence" value="ECO:0007669"/>
    <property type="project" value="InterPro"/>
</dbReference>
<dbReference type="PROSITE" id="PS51186">
    <property type="entry name" value="GNAT"/>
    <property type="match status" value="1"/>
</dbReference>
<feature type="domain" description="N-acetyltransferase" evidence="2">
    <location>
        <begin position="44"/>
        <end position="189"/>
    </location>
</feature>
<dbReference type="AlphaFoldDB" id="A0A223D3Y0"/>
<evidence type="ECO:0000256" key="1">
    <source>
        <dbReference type="SAM" id="MobiDB-lite"/>
    </source>
</evidence>
<reference evidence="3 4" key="1">
    <citation type="journal article" date="2015" name="Int. J. Syst. Evol. Microbiol.">
        <title>Tumebacillus algifaecis sp. nov., isolated from decomposing algal scum.</title>
        <authorList>
            <person name="Wu Y.F."/>
            <person name="Zhang B."/>
            <person name="Xing P."/>
            <person name="Wu Q.L."/>
            <person name="Liu S.J."/>
        </authorList>
    </citation>
    <scope>NUCLEOTIDE SEQUENCE [LARGE SCALE GENOMIC DNA]</scope>
    <source>
        <strain evidence="3 4">THMBR28</strain>
    </source>
</reference>
<proteinExistence type="predicted"/>
<dbReference type="InterPro" id="IPR000182">
    <property type="entry name" value="GNAT_dom"/>
</dbReference>
<organism evidence="3 4">
    <name type="scientific">Tumebacillus algifaecis</name>
    <dbReference type="NCBI Taxonomy" id="1214604"/>
    <lineage>
        <taxon>Bacteria</taxon>
        <taxon>Bacillati</taxon>
        <taxon>Bacillota</taxon>
        <taxon>Bacilli</taxon>
        <taxon>Bacillales</taxon>
        <taxon>Alicyclobacillaceae</taxon>
        <taxon>Tumebacillus</taxon>
    </lineage>
</organism>
<dbReference type="CDD" id="cd04301">
    <property type="entry name" value="NAT_SF"/>
    <property type="match status" value="1"/>
</dbReference>
<feature type="compositionally biased region" description="Basic residues" evidence="1">
    <location>
        <begin position="32"/>
        <end position="46"/>
    </location>
</feature>
<name>A0A223D3Y0_9BACL</name>
<evidence type="ECO:0000313" key="4">
    <source>
        <dbReference type="Proteomes" id="UP000214688"/>
    </source>
</evidence>
<dbReference type="EMBL" id="CP022657">
    <property type="protein sequence ID" value="ASS76133.1"/>
    <property type="molecule type" value="Genomic_DNA"/>
</dbReference>
<protein>
    <recommendedName>
        <fullName evidence="2">N-acetyltransferase domain-containing protein</fullName>
    </recommendedName>
</protein>
<dbReference type="Gene3D" id="3.40.630.30">
    <property type="match status" value="1"/>
</dbReference>
<dbReference type="InterPro" id="IPR016181">
    <property type="entry name" value="Acyl_CoA_acyltransferase"/>
</dbReference>
<dbReference type="KEGG" id="tab:CIG75_14980"/>
<gene>
    <name evidence="3" type="ORF">CIG75_14980</name>
</gene>
<feature type="region of interest" description="Disordered" evidence="1">
    <location>
        <begin position="1"/>
        <end position="48"/>
    </location>
</feature>
<dbReference type="Pfam" id="PF00583">
    <property type="entry name" value="Acetyltransf_1"/>
    <property type="match status" value="1"/>
</dbReference>
<feature type="compositionally biased region" description="Basic residues" evidence="1">
    <location>
        <begin position="11"/>
        <end position="20"/>
    </location>
</feature>
<sequence>MQMKKRESKNMTRKSAKKASGRVASQPQPVARSKKSAPRSAHTLHFRPREDHDNSFISRITLLTLKKVFEESTKSPLTEQIVLHLVNQTDHVVIVEQAGKPIGYYCYDKTGADSIYWGSLVLEPVKQAKGLGKKVLEHFVTEARKQGVREINGHVQVKNKEAYKFWMNNGFQVVGREDAGSLPIQLRLD</sequence>
<accession>A0A223D3Y0</accession>